<sequence>MCQFVITAERAQDVAGFERGGGAGGAAGYGEFFDCHNQAFAFDEVEADVQVVRGAVFEVAVNIDFFDALDAFEEDIAQFAVVRHVLLEFFFGDTEGFAHADDLVGRQGAAAETAFVTAAVHLGFEADAGFAADVQCADAFGAVHFMTGHGQQVDFGGFNVNRHFAAGLGCINVKDDFAFAADFADGGNVLHHADFVVYPHHGNQDGVVADGGFEFFQINQTVFLHAEVGYFETLAFEFAHGVEHGFMFGFDGDEVFAFGFVEVCRAFDGEVVGLGRAAGENDFFGVGVNQGCDVGAGFFDGFFRCPAECVAVGCGVTEGFGQVGNHFFGNAFVNGGGGGVVEINGGFDGHGLLFLFL</sequence>
<comment type="caution">
    <text evidence="1">The sequence shown here is derived from an EMBL/GenBank/DDBJ whole genome shotgun (WGS) entry which is preliminary data.</text>
</comment>
<dbReference type="STRING" id="546266.NEIMUCOT_04730"/>
<accession>D2ZVT7</accession>
<dbReference type="EMBL" id="ACDX02000006">
    <property type="protein sequence ID" value="EFC88681.1"/>
    <property type="molecule type" value="Genomic_DNA"/>
</dbReference>
<evidence type="ECO:0000313" key="1">
    <source>
        <dbReference type="EMBL" id="EFC88681.1"/>
    </source>
</evidence>
<evidence type="ECO:0000313" key="2">
    <source>
        <dbReference type="Proteomes" id="UP000003344"/>
    </source>
</evidence>
<gene>
    <name evidence="1" type="ORF">NEIMUCOT_04730</name>
</gene>
<dbReference type="AlphaFoldDB" id="D2ZVT7"/>
<organism evidence="1 2">
    <name type="scientific">Neisseria mucosa (strain ATCC 25996 / DSM 4631 / NCTC 10774 / M26)</name>
    <dbReference type="NCBI Taxonomy" id="546266"/>
    <lineage>
        <taxon>Bacteria</taxon>
        <taxon>Pseudomonadati</taxon>
        <taxon>Pseudomonadota</taxon>
        <taxon>Betaproteobacteria</taxon>
        <taxon>Neisseriales</taxon>
        <taxon>Neisseriaceae</taxon>
        <taxon>Neisseria</taxon>
    </lineage>
</organism>
<protein>
    <submittedName>
        <fullName evidence="1">Uncharacterized protein</fullName>
    </submittedName>
</protein>
<proteinExistence type="predicted"/>
<name>D2ZVT7_NEIM2</name>
<dbReference type="Proteomes" id="UP000003344">
    <property type="component" value="Unassembled WGS sequence"/>
</dbReference>
<reference evidence="1 2" key="1">
    <citation type="submission" date="2009-10" db="EMBL/GenBank/DDBJ databases">
        <authorList>
            <person name="Weinstock G."/>
            <person name="Sodergren E."/>
            <person name="Clifton S."/>
            <person name="Fulton L."/>
            <person name="Fulton B."/>
            <person name="Courtney L."/>
            <person name="Fronick C."/>
            <person name="Harrison M."/>
            <person name="Strong C."/>
            <person name="Farmer C."/>
            <person name="Delahaunty K."/>
            <person name="Markovic C."/>
            <person name="Hall O."/>
            <person name="Minx P."/>
            <person name="Tomlinson C."/>
            <person name="Mitreva M."/>
            <person name="Nelson J."/>
            <person name="Hou S."/>
            <person name="Wollam A."/>
            <person name="Pepin K.H."/>
            <person name="Johnson M."/>
            <person name="Bhonagiri V."/>
            <person name="Nash W.E."/>
            <person name="Warren W."/>
            <person name="Chinwalla A."/>
            <person name="Mardis E.R."/>
            <person name="Wilson R.K."/>
        </authorList>
    </citation>
    <scope>NUCLEOTIDE SEQUENCE [LARGE SCALE GENOMIC DNA]</scope>
    <source>
        <strain evidence="2">ATCC 25996 / DSM 4631 / NCTC 10774 / M26</strain>
    </source>
</reference>